<comment type="subunit">
    <text evidence="7">Interacts with SLC19A2. Interacts with NTRK1/TRKA.</text>
</comment>
<evidence type="ECO:0000313" key="11">
    <source>
        <dbReference type="Proteomes" id="UP001356427"/>
    </source>
</evidence>
<evidence type="ECO:0000256" key="1">
    <source>
        <dbReference type="ARBA" id="ARBA00004127"/>
    </source>
</evidence>
<evidence type="ECO:0000256" key="5">
    <source>
        <dbReference type="ARBA" id="ARBA00023136"/>
    </source>
</evidence>
<keyword evidence="11" id="KW-1185">Reference proteome</keyword>
<feature type="transmembrane region" description="Helical" evidence="9">
    <location>
        <begin position="12"/>
        <end position="34"/>
    </location>
</feature>
<dbReference type="Proteomes" id="UP001356427">
    <property type="component" value="Unassembled WGS sequence"/>
</dbReference>
<dbReference type="InterPro" id="IPR000301">
    <property type="entry name" value="Tetraspanin_animals"/>
</dbReference>
<evidence type="ECO:0000256" key="2">
    <source>
        <dbReference type="ARBA" id="ARBA00006840"/>
    </source>
</evidence>
<dbReference type="PANTHER" id="PTHR19282:SF216">
    <property type="entry name" value="TETRASPANIN-1"/>
    <property type="match status" value="1"/>
</dbReference>
<evidence type="ECO:0000313" key="10">
    <source>
        <dbReference type="EMBL" id="KAK6313775.1"/>
    </source>
</evidence>
<dbReference type="SUPFAM" id="SSF48652">
    <property type="entry name" value="Tetraspanin"/>
    <property type="match status" value="1"/>
</dbReference>
<protein>
    <recommendedName>
        <fullName evidence="9">Tetraspanin</fullName>
    </recommendedName>
</protein>
<dbReference type="EMBL" id="JAGTTL010000013">
    <property type="protein sequence ID" value="KAK6313775.1"/>
    <property type="molecule type" value="Genomic_DNA"/>
</dbReference>
<dbReference type="Pfam" id="PF00335">
    <property type="entry name" value="Tetraspanin"/>
    <property type="match status" value="1"/>
</dbReference>
<dbReference type="AlphaFoldDB" id="A0AAN8QRV4"/>
<evidence type="ECO:0000256" key="3">
    <source>
        <dbReference type="ARBA" id="ARBA00022692"/>
    </source>
</evidence>
<evidence type="ECO:0000256" key="8">
    <source>
        <dbReference type="ARBA" id="ARBA00054958"/>
    </source>
</evidence>
<gene>
    <name evidence="10" type="ORF">J4Q44_G00152340</name>
</gene>
<sequence length="241" mass="25893">MACFTFVKFMMVLFNLLILLVGLTLLGGGIWVSVDGGSFLQVLAPFSTHDMQSVKVGFFCIAIGGVLVLLCVVGCCGAHNESKCLLLLFFSIILIIFIAEVAAGAVALTYSSVAEGILKAWATPVLKNQYGSNLVVTKIWNNTMTELNCCGFTNYTDFTDSYYSEQSEGSYPPSCCQLDTAPCSQQQALLNAVQGCFEQLLEALQKNANIIGGIVVGIGGLEVASMVLSMYLYCYLDNNVS</sequence>
<reference evidence="10 11" key="1">
    <citation type="submission" date="2021-04" db="EMBL/GenBank/DDBJ databases">
        <authorList>
            <person name="De Guttry C."/>
            <person name="Zahm M."/>
            <person name="Klopp C."/>
            <person name="Cabau C."/>
            <person name="Louis A."/>
            <person name="Berthelot C."/>
            <person name="Parey E."/>
            <person name="Roest Crollius H."/>
            <person name="Montfort J."/>
            <person name="Robinson-Rechavi M."/>
            <person name="Bucao C."/>
            <person name="Bouchez O."/>
            <person name="Gislard M."/>
            <person name="Lluch J."/>
            <person name="Milhes M."/>
            <person name="Lampietro C."/>
            <person name="Lopez Roques C."/>
            <person name="Donnadieu C."/>
            <person name="Braasch I."/>
            <person name="Desvignes T."/>
            <person name="Postlethwait J."/>
            <person name="Bobe J."/>
            <person name="Wedekind C."/>
            <person name="Guiguen Y."/>
        </authorList>
    </citation>
    <scope>NUCLEOTIDE SEQUENCE [LARGE SCALE GENOMIC DNA]</scope>
    <source>
        <strain evidence="10">Cs_M1</strain>
        <tissue evidence="10">Blood</tissue>
    </source>
</reference>
<organism evidence="10 11">
    <name type="scientific">Coregonus suidteri</name>
    <dbReference type="NCBI Taxonomy" id="861788"/>
    <lineage>
        <taxon>Eukaryota</taxon>
        <taxon>Metazoa</taxon>
        <taxon>Chordata</taxon>
        <taxon>Craniata</taxon>
        <taxon>Vertebrata</taxon>
        <taxon>Euteleostomi</taxon>
        <taxon>Actinopterygii</taxon>
        <taxon>Neopterygii</taxon>
        <taxon>Teleostei</taxon>
        <taxon>Protacanthopterygii</taxon>
        <taxon>Salmoniformes</taxon>
        <taxon>Salmonidae</taxon>
        <taxon>Coregoninae</taxon>
        <taxon>Coregonus</taxon>
    </lineage>
</organism>
<comment type="similarity">
    <text evidence="2 9">Belongs to the tetraspanin (TM4SF) family.</text>
</comment>
<proteinExistence type="inferred from homology"/>
<dbReference type="InterPro" id="IPR018499">
    <property type="entry name" value="Tetraspanin/Peripherin"/>
</dbReference>
<keyword evidence="5 9" id="KW-0472">Membrane</keyword>
<dbReference type="CDD" id="cd03156">
    <property type="entry name" value="uroplakin_I_like_LEL"/>
    <property type="match status" value="1"/>
</dbReference>
<feature type="transmembrane region" description="Helical" evidence="9">
    <location>
        <begin position="54"/>
        <end position="78"/>
    </location>
</feature>
<dbReference type="GO" id="GO:0005886">
    <property type="term" value="C:plasma membrane"/>
    <property type="evidence" value="ECO:0007669"/>
    <property type="project" value="TreeGrafter"/>
</dbReference>
<dbReference type="GO" id="GO:0012505">
    <property type="term" value="C:endomembrane system"/>
    <property type="evidence" value="ECO:0007669"/>
    <property type="project" value="UniProtKB-SubCell"/>
</dbReference>
<accession>A0AAN8QRV4</accession>
<comment type="caution">
    <text evidence="10">The sequence shown here is derived from an EMBL/GenBank/DDBJ whole genome shotgun (WGS) entry which is preliminary data.</text>
</comment>
<evidence type="ECO:0000256" key="4">
    <source>
        <dbReference type="ARBA" id="ARBA00022989"/>
    </source>
</evidence>
<evidence type="ECO:0000256" key="6">
    <source>
        <dbReference type="ARBA" id="ARBA00023180"/>
    </source>
</evidence>
<name>A0AAN8QRV4_9TELE</name>
<comment type="subcellular location">
    <subcellularLocation>
        <location evidence="1">Endomembrane system</location>
        <topology evidence="1">Multi-pass membrane protein</topology>
    </subcellularLocation>
    <subcellularLocation>
        <location evidence="9">Membrane</location>
        <topology evidence="9">Multi-pass membrane protein</topology>
    </subcellularLocation>
</comment>
<keyword evidence="6" id="KW-0325">Glycoprotein</keyword>
<feature type="transmembrane region" description="Helical" evidence="9">
    <location>
        <begin position="85"/>
        <end position="110"/>
    </location>
</feature>
<feature type="transmembrane region" description="Helical" evidence="9">
    <location>
        <begin position="210"/>
        <end position="236"/>
    </location>
</feature>
<keyword evidence="3 9" id="KW-0812">Transmembrane</keyword>
<dbReference type="PANTHER" id="PTHR19282">
    <property type="entry name" value="TETRASPANIN"/>
    <property type="match status" value="1"/>
</dbReference>
<keyword evidence="4 9" id="KW-1133">Transmembrane helix</keyword>
<dbReference type="PIRSF" id="PIRSF002419">
    <property type="entry name" value="Tetraspanin"/>
    <property type="match status" value="1"/>
</dbReference>
<comment type="function">
    <text evidence="8">Structural component of specialized membrane microdomains known as tetraspanin-enriched microdomains (TERMs), which act as platforms for receptor clustering and signaling. Participates thereby in diverse biological functions such as cell signal transduction, adhesion, migration and protein trafficking. Regulates neuronal differentiation in response to NGF by facilitating NGF-mediated activation of NTRK1/TRKA receptor tyrosine kinase and subsequent downstream signaling pathways. Plays a role in the inhibition of TNFalpha-induced apoptosis. Mechanistically, inhibits the NF-kappa-B signaling pathway by blocking phosphorylation of CHUK. Also promotes the stability of the thiamine transporter 1/SLC19A2 in intestinal epithelial cells leading to an increase of thiamine uptake process.</text>
</comment>
<evidence type="ECO:0000256" key="7">
    <source>
        <dbReference type="ARBA" id="ARBA00046464"/>
    </source>
</evidence>
<evidence type="ECO:0000256" key="9">
    <source>
        <dbReference type="RuleBase" id="RU361218"/>
    </source>
</evidence>
<dbReference type="Gene3D" id="1.10.1450.10">
    <property type="entry name" value="Tetraspanin"/>
    <property type="match status" value="1"/>
</dbReference>
<dbReference type="PRINTS" id="PR00259">
    <property type="entry name" value="TMFOUR"/>
</dbReference>
<dbReference type="InterPro" id="IPR008952">
    <property type="entry name" value="Tetraspanin_EC2_sf"/>
</dbReference>